<name>W9C274_SCLBF</name>
<dbReference type="InterPro" id="IPR001623">
    <property type="entry name" value="DnaJ_domain"/>
</dbReference>
<dbReference type="SUPFAM" id="SSF46565">
    <property type="entry name" value="Chaperone J-domain"/>
    <property type="match status" value="1"/>
</dbReference>
<dbReference type="AlphaFoldDB" id="W9C274"/>
<feature type="region of interest" description="Disordered" evidence="2">
    <location>
        <begin position="401"/>
        <end position="432"/>
    </location>
</feature>
<dbReference type="EMBL" id="AYSA01000718">
    <property type="protein sequence ID" value="ESZ89996.1"/>
    <property type="molecule type" value="Genomic_DNA"/>
</dbReference>
<dbReference type="HOGENOM" id="CLU_045130_1_0_1"/>
<dbReference type="GO" id="GO:0042026">
    <property type="term" value="P:protein refolding"/>
    <property type="evidence" value="ECO:0007669"/>
    <property type="project" value="TreeGrafter"/>
</dbReference>
<evidence type="ECO:0000256" key="2">
    <source>
        <dbReference type="SAM" id="MobiDB-lite"/>
    </source>
</evidence>
<dbReference type="STRING" id="1432307.W9C274"/>
<dbReference type="Proteomes" id="UP000019487">
    <property type="component" value="Unassembled WGS sequence"/>
</dbReference>
<dbReference type="InterPro" id="IPR018253">
    <property type="entry name" value="DnaJ_domain_CS"/>
</dbReference>
<gene>
    <name evidence="4" type="ORF">SBOR_9618</name>
</gene>
<evidence type="ECO:0000313" key="5">
    <source>
        <dbReference type="Proteomes" id="UP000019487"/>
    </source>
</evidence>
<dbReference type="SMART" id="SM00271">
    <property type="entry name" value="DnaJ"/>
    <property type="match status" value="1"/>
</dbReference>
<dbReference type="Pfam" id="PF00226">
    <property type="entry name" value="DnaJ"/>
    <property type="match status" value="1"/>
</dbReference>
<dbReference type="PROSITE" id="PS00636">
    <property type="entry name" value="DNAJ_1"/>
    <property type="match status" value="1"/>
</dbReference>
<comment type="caution">
    <text evidence="4">The sequence shown here is derived from an EMBL/GenBank/DDBJ whole genome shotgun (WGS) entry which is preliminary data.</text>
</comment>
<dbReference type="PANTHER" id="PTHR43096:SF10">
    <property type="entry name" value="CHAPERONE PROTEIN DNAJ A6, CHLOROPLASTIC"/>
    <property type="match status" value="1"/>
</dbReference>
<dbReference type="InterPro" id="IPR036869">
    <property type="entry name" value="J_dom_sf"/>
</dbReference>
<organism evidence="4 5">
    <name type="scientific">Sclerotinia borealis (strain F-4128)</name>
    <dbReference type="NCBI Taxonomy" id="1432307"/>
    <lineage>
        <taxon>Eukaryota</taxon>
        <taxon>Fungi</taxon>
        <taxon>Dikarya</taxon>
        <taxon>Ascomycota</taxon>
        <taxon>Pezizomycotina</taxon>
        <taxon>Leotiomycetes</taxon>
        <taxon>Helotiales</taxon>
        <taxon>Sclerotiniaceae</taxon>
        <taxon>Sclerotinia</taxon>
    </lineage>
</organism>
<dbReference type="OrthoDB" id="442087at2759"/>
<dbReference type="GO" id="GO:0051082">
    <property type="term" value="F:unfolded protein binding"/>
    <property type="evidence" value="ECO:0007669"/>
    <property type="project" value="TreeGrafter"/>
</dbReference>
<reference evidence="4 5" key="1">
    <citation type="journal article" date="2014" name="Genome Announc.">
        <title>Draft genome sequence of Sclerotinia borealis, a psychrophilic plant pathogenic fungus.</title>
        <authorList>
            <person name="Mardanov A.V."/>
            <person name="Beletsky A.V."/>
            <person name="Kadnikov V.V."/>
            <person name="Ignatov A.N."/>
            <person name="Ravin N.V."/>
        </authorList>
    </citation>
    <scope>NUCLEOTIDE SEQUENCE [LARGE SCALE GENOMIC DNA]</scope>
    <source>
        <strain evidence="5">F-4157</strain>
    </source>
</reference>
<dbReference type="PROSITE" id="PS50076">
    <property type="entry name" value="DNAJ_2"/>
    <property type="match status" value="1"/>
</dbReference>
<accession>W9C274</accession>
<dbReference type="PANTHER" id="PTHR43096">
    <property type="entry name" value="DNAJ HOMOLOG 1, MITOCHONDRIAL-RELATED"/>
    <property type="match status" value="1"/>
</dbReference>
<feature type="coiled-coil region" evidence="1">
    <location>
        <begin position="135"/>
        <end position="201"/>
    </location>
</feature>
<dbReference type="Gene3D" id="1.10.287.110">
    <property type="entry name" value="DnaJ domain"/>
    <property type="match status" value="1"/>
</dbReference>
<protein>
    <recommendedName>
        <fullName evidence="3">J domain-containing protein</fullName>
    </recommendedName>
</protein>
<keyword evidence="5" id="KW-1185">Reference proteome</keyword>
<sequence>MAPVPITDDYYMVIEIAQTATREEVVQSYRRLAKKIHPDRNTSHDATAAFQLLGKAYETLEDESKRRAYDLIYPSIPRSHSFPQATQTPRTQQSETLEEASKIAALQKSKQERAKRWQITKGFFDSSSSVLHVEIRRLEQQIKNLEVIMAAEVAKKAQENSWGTWLLSPIYKKAEDTEEEKERKDRERQEIRIEKDMKERRLDMKRDDLKKKEILLKRGQEEVDAADLVDDRKLQDIRNKIWLRENKEREEKERLEREKRARERQEMERLEREKRARERQEIERVERELLAKIRKQEQQQQEKWRKEEAEALRKQEEEGRKRQKIFHDENRRYREKIPHLNRPENFSVPGTSQSSTSLCRHYGWWQKVQGRKACPKCSEVWTYLLQCPSCKMEACPKCQAATRGGAPHSTAKYNRRAPPRVRTPSPVSWDDY</sequence>
<keyword evidence="1" id="KW-0175">Coiled coil</keyword>
<evidence type="ECO:0000256" key="1">
    <source>
        <dbReference type="SAM" id="Coils"/>
    </source>
</evidence>
<feature type="domain" description="J" evidence="3">
    <location>
        <begin position="9"/>
        <end position="73"/>
    </location>
</feature>
<dbReference type="CDD" id="cd06257">
    <property type="entry name" value="DnaJ"/>
    <property type="match status" value="1"/>
</dbReference>
<proteinExistence type="predicted"/>
<feature type="region of interest" description="Disordered" evidence="2">
    <location>
        <begin position="253"/>
        <end position="273"/>
    </location>
</feature>
<evidence type="ECO:0000259" key="3">
    <source>
        <dbReference type="PROSITE" id="PS50076"/>
    </source>
</evidence>
<dbReference type="GO" id="GO:0005737">
    <property type="term" value="C:cytoplasm"/>
    <property type="evidence" value="ECO:0007669"/>
    <property type="project" value="TreeGrafter"/>
</dbReference>
<evidence type="ECO:0000313" key="4">
    <source>
        <dbReference type="EMBL" id="ESZ89996.1"/>
    </source>
</evidence>
<dbReference type="PRINTS" id="PR00625">
    <property type="entry name" value="JDOMAIN"/>
</dbReference>